<dbReference type="Gene3D" id="1.25.40.20">
    <property type="entry name" value="Ankyrin repeat-containing domain"/>
    <property type="match status" value="2"/>
</dbReference>
<evidence type="ECO:0000313" key="5">
    <source>
        <dbReference type="EMBL" id="CAJ1393329.1"/>
    </source>
</evidence>
<dbReference type="InterPro" id="IPR036770">
    <property type="entry name" value="Ankyrin_rpt-contain_sf"/>
</dbReference>
<feature type="repeat" description="ANK" evidence="3">
    <location>
        <begin position="85"/>
        <end position="117"/>
    </location>
</feature>
<dbReference type="SMART" id="SM00248">
    <property type="entry name" value="ANK"/>
    <property type="match status" value="3"/>
</dbReference>
<keyword evidence="1" id="KW-0677">Repeat</keyword>
<keyword evidence="6" id="KW-1185">Reference proteome</keyword>
<dbReference type="PROSITE" id="PS50297">
    <property type="entry name" value="ANK_REP_REGION"/>
    <property type="match status" value="2"/>
</dbReference>
<reference evidence="5" key="1">
    <citation type="submission" date="2023-08" db="EMBL/GenBank/DDBJ databases">
        <authorList>
            <person name="Chen Y."/>
            <person name="Shah S."/>
            <person name="Dougan E. K."/>
            <person name="Thang M."/>
            <person name="Chan C."/>
        </authorList>
    </citation>
    <scope>NUCLEOTIDE SEQUENCE</scope>
</reference>
<sequence>MGATPRRRPPWAARCSLRWLCVGTMRRRCASLSSWSATACRPDERTTATTQPCFQQQRLGTFRSANSCSGRAATQGADLNAADSHGHTPVFWAAHDDRVNMMKFLVEKGADPKILAKNGKSLLFSATGGAAAYALQLGCNPQQQDQLGQTPIFRAVKENDPQKVKLLVENGAYVDAQDKIGQTCLFYAANLGLKEMVTLLCSHLKASTLHRDMKGFSAKEYAKQHSKAANLAACTKILQAHESKQRLAAQKELRRGAAKERARKAAEERGGPSPPPASASRKRPREEEQDVARTKYHLVFFEGGQEIPWNSHKYKESFAQLALRCPWVVPQG</sequence>
<dbReference type="Pfam" id="PF00023">
    <property type="entry name" value="Ank"/>
    <property type="match status" value="1"/>
</dbReference>
<dbReference type="AlphaFoldDB" id="A0AA36ITP3"/>
<gene>
    <name evidence="5" type="ORF">EVOR1521_LOCUS18223</name>
</gene>
<evidence type="ECO:0000256" key="4">
    <source>
        <dbReference type="SAM" id="MobiDB-lite"/>
    </source>
</evidence>
<dbReference type="InterPro" id="IPR051165">
    <property type="entry name" value="Multifunctional_ANK_Repeat"/>
</dbReference>
<dbReference type="PANTHER" id="PTHR24123:SF33">
    <property type="entry name" value="PROTEIN HOS4"/>
    <property type="match status" value="1"/>
</dbReference>
<dbReference type="InterPro" id="IPR002110">
    <property type="entry name" value="Ankyrin_rpt"/>
</dbReference>
<evidence type="ECO:0000256" key="2">
    <source>
        <dbReference type="ARBA" id="ARBA00023043"/>
    </source>
</evidence>
<comment type="caution">
    <text evidence="5">The sequence shown here is derived from an EMBL/GenBank/DDBJ whole genome shotgun (WGS) entry which is preliminary data.</text>
</comment>
<accession>A0AA36ITP3</accession>
<dbReference type="EMBL" id="CAUJNA010002535">
    <property type="protein sequence ID" value="CAJ1393329.1"/>
    <property type="molecule type" value="Genomic_DNA"/>
</dbReference>
<proteinExistence type="predicted"/>
<dbReference type="PANTHER" id="PTHR24123">
    <property type="entry name" value="ANKYRIN REPEAT-CONTAINING"/>
    <property type="match status" value="1"/>
</dbReference>
<dbReference type="SUPFAM" id="SSF48403">
    <property type="entry name" value="Ankyrin repeat"/>
    <property type="match status" value="1"/>
</dbReference>
<name>A0AA36ITP3_9DINO</name>
<protein>
    <submittedName>
        <fullName evidence="5">Uncharacterized protein</fullName>
    </submittedName>
</protein>
<feature type="repeat" description="ANK" evidence="3">
    <location>
        <begin position="147"/>
        <end position="179"/>
    </location>
</feature>
<keyword evidence="2 3" id="KW-0040">ANK repeat</keyword>
<evidence type="ECO:0000256" key="1">
    <source>
        <dbReference type="ARBA" id="ARBA00022737"/>
    </source>
</evidence>
<evidence type="ECO:0000313" key="6">
    <source>
        <dbReference type="Proteomes" id="UP001178507"/>
    </source>
</evidence>
<dbReference type="PROSITE" id="PS50088">
    <property type="entry name" value="ANK_REPEAT"/>
    <property type="match status" value="2"/>
</dbReference>
<evidence type="ECO:0000256" key="3">
    <source>
        <dbReference type="PROSITE-ProRule" id="PRU00023"/>
    </source>
</evidence>
<feature type="compositionally biased region" description="Basic and acidic residues" evidence="4">
    <location>
        <begin position="246"/>
        <end position="270"/>
    </location>
</feature>
<feature type="region of interest" description="Disordered" evidence="4">
    <location>
        <begin position="246"/>
        <end position="290"/>
    </location>
</feature>
<organism evidence="5 6">
    <name type="scientific">Effrenium voratum</name>
    <dbReference type="NCBI Taxonomy" id="2562239"/>
    <lineage>
        <taxon>Eukaryota</taxon>
        <taxon>Sar</taxon>
        <taxon>Alveolata</taxon>
        <taxon>Dinophyceae</taxon>
        <taxon>Suessiales</taxon>
        <taxon>Symbiodiniaceae</taxon>
        <taxon>Effrenium</taxon>
    </lineage>
</organism>
<dbReference type="Proteomes" id="UP001178507">
    <property type="component" value="Unassembled WGS sequence"/>
</dbReference>
<dbReference type="Pfam" id="PF12796">
    <property type="entry name" value="Ank_2"/>
    <property type="match status" value="1"/>
</dbReference>